<dbReference type="EMBL" id="KF517213">
    <property type="protein sequence ID" value="AHC31228.1"/>
    <property type="molecule type" value="Genomic_DNA"/>
</dbReference>
<accession>V9QL33</accession>
<organism evidence="1">
    <name type="scientific">Ostreid herpesvirus 1</name>
    <name type="common">OsHV-1</name>
    <name type="synonym">Pacific oyster herpesvirus</name>
    <dbReference type="NCBI Taxonomy" id="261939"/>
    <lineage>
        <taxon>Viruses</taxon>
        <taxon>Duplodnaviria</taxon>
        <taxon>Heunggongvirae</taxon>
        <taxon>Peploviricota</taxon>
        <taxon>Herviviricetes</taxon>
        <taxon>Herpesvirales</taxon>
        <taxon>Malacoherpesviridae</taxon>
        <taxon>Ostreavirus</taxon>
        <taxon>Ostreavirus ostreidmalaco1</taxon>
    </lineage>
</organism>
<evidence type="ECO:0000313" key="1">
    <source>
        <dbReference type="EMBL" id="AHC31228.1"/>
    </source>
</evidence>
<proteinExistence type="predicted"/>
<organismHost>
    <name type="scientific">Magallana gigas</name>
    <name type="common">Pacific oyster</name>
    <name type="synonym">Crassostrea gigas</name>
    <dbReference type="NCBI Taxonomy" id="29159"/>
</organismHost>
<protein>
    <submittedName>
        <fullName evidence="1">Uncharacterized protein</fullName>
    </submittedName>
</protein>
<dbReference type="GeneID" id="2948260"/>
<sequence>MLYKFTVLLLIYSYLRNLQAVNMENKDLIPNITIVCTVYKPDGKEFTATYSKLKDPIEIIEKEAQFLDRFINNTIKSQNRIPEEKRQIKDGDEVLYSIKLKHANDAGRHLIFKHGMELMDCLLDRKICENEYNGSFTYSSKTDQELLDNSVTEFIENSTEEEMMIIDNAIDDIMCDDCNLFEMVDDYYLKWVLY</sequence>
<dbReference type="RefSeq" id="YP_024583.1">
    <property type="nucleotide sequence ID" value="NC_005881.2"/>
</dbReference>
<dbReference type="KEGG" id="vg:2948260"/>
<reference evidence="1" key="1">
    <citation type="journal article" date="2013" name="Virus Res.">
        <title>Genome exploration of six variants of the Ostreid Herpesvirus 1 and characterization of large deletion in OsHV-1?Var specimens.</title>
        <authorList>
            <person name="Martenot C."/>
            <person name="Travaille E."/>
            <person name="Lethuillier O."/>
            <person name="Lelong C."/>
            <person name="Houssin M."/>
        </authorList>
    </citation>
    <scope>NUCLEOTIDE SEQUENCE</scope>
    <source>
        <strain evidence="1">001-ORF39</strain>
    </source>
</reference>
<organismHost>
    <name type="scientific">Pecten maximus</name>
    <name type="common">King scallop</name>
    <name type="synonym">Pilgrim's clam</name>
    <dbReference type="NCBI Taxonomy" id="6579"/>
</organismHost>
<name>V9QL33_OSHV1</name>